<accession>A0A3M9ML17</accession>
<proteinExistence type="predicted"/>
<evidence type="ECO:0000256" key="2">
    <source>
        <dbReference type="SAM" id="Phobius"/>
    </source>
</evidence>
<feature type="region of interest" description="Disordered" evidence="1">
    <location>
        <begin position="106"/>
        <end position="216"/>
    </location>
</feature>
<feature type="compositionally biased region" description="Polar residues" evidence="1">
    <location>
        <begin position="183"/>
        <end position="197"/>
    </location>
</feature>
<dbReference type="InterPro" id="IPR025665">
    <property type="entry name" value="Beta-barrel_OMP_2"/>
</dbReference>
<keyword evidence="2" id="KW-0472">Membrane</keyword>
<feature type="domain" description="Outer membrane protein beta-barrel" evidence="3">
    <location>
        <begin position="320"/>
        <end position="516"/>
    </location>
</feature>
<dbReference type="Proteomes" id="UP000272117">
    <property type="component" value="Unassembled WGS sequence"/>
</dbReference>
<sequence>MKKSPAEKEQGQSVEDIFRKGFAEAESAPPPRIWENVNLELENHDLQRYRRQVVVYRSIAAAFLLLLISAGIVLWQQDGSLVEQPGNTLATSQEKVGDVSSDVFRPEDSETKVVQIESEPPGQVASVSKPFSGKAPQSSRVAVARSTRKETAGPVSPQQTKAPFEIKAQQSVNSPVSPEIQAASPSRGNASPENVSQPEKGAAEANSRFAQSGADKPFPRSLINTLSFSKALPAAIDSSKAAPEKTILALKETVNNTSAEAQPVSKGNEAEEGDVYKWSVTMAYSPQYAYAPVKIGNNPSMDNAAIGQSQVYQEYRQAVEEYNESYTPTYSYSALVGASYRFNDKWQLETGILYTQNEATTTQSYVVYQGGYAQAYIPGNVGNSFTGNSGKSAPLVASALDRAAAVQPVFVNRTDRYNTRYRYQQVGLPVRLAYRLNFNKVYALFSGGVNMNLLVQNSIVPETDQVQAVTFGLNDKDSPYHALQWATTTSIGVGYDVTRKMSILIAPEFTYSLTPMVRDQQQENAYQLGVSIGGRWRLTK</sequence>
<evidence type="ECO:0000313" key="5">
    <source>
        <dbReference type="Proteomes" id="UP000272117"/>
    </source>
</evidence>
<evidence type="ECO:0000259" key="3">
    <source>
        <dbReference type="Pfam" id="PF13568"/>
    </source>
</evidence>
<gene>
    <name evidence="4" type="ORF">EFB08_15250</name>
</gene>
<keyword evidence="5" id="KW-1185">Reference proteome</keyword>
<feature type="transmembrane region" description="Helical" evidence="2">
    <location>
        <begin position="54"/>
        <end position="75"/>
    </location>
</feature>
<keyword evidence="2" id="KW-0812">Transmembrane</keyword>
<dbReference type="OrthoDB" id="891954at2"/>
<keyword evidence="2" id="KW-1133">Transmembrane helix</keyword>
<evidence type="ECO:0000313" key="4">
    <source>
        <dbReference type="EMBL" id="RNI26171.1"/>
    </source>
</evidence>
<dbReference type="Pfam" id="PF13568">
    <property type="entry name" value="OMP_b-brl_2"/>
    <property type="match status" value="1"/>
</dbReference>
<evidence type="ECO:0000256" key="1">
    <source>
        <dbReference type="SAM" id="MobiDB-lite"/>
    </source>
</evidence>
<dbReference type="EMBL" id="RJJD01000008">
    <property type="protein sequence ID" value="RNI26171.1"/>
    <property type="molecule type" value="Genomic_DNA"/>
</dbReference>
<dbReference type="AlphaFoldDB" id="A0A3M9ML17"/>
<reference evidence="4 5" key="1">
    <citation type="submission" date="2018-11" db="EMBL/GenBank/DDBJ databases">
        <title>Rufibacter latericius sp. nov., isolated from water in Baiyang Lake.</title>
        <authorList>
            <person name="Yang Y."/>
        </authorList>
    </citation>
    <scope>NUCLEOTIDE SEQUENCE [LARGE SCALE GENOMIC DNA]</scope>
    <source>
        <strain evidence="4 5">R-22-1c-1</strain>
    </source>
</reference>
<name>A0A3M9ML17_9BACT</name>
<organism evidence="4 5">
    <name type="scientific">Rufibacter latericius</name>
    <dbReference type="NCBI Taxonomy" id="2487040"/>
    <lineage>
        <taxon>Bacteria</taxon>
        <taxon>Pseudomonadati</taxon>
        <taxon>Bacteroidota</taxon>
        <taxon>Cytophagia</taxon>
        <taxon>Cytophagales</taxon>
        <taxon>Hymenobacteraceae</taxon>
        <taxon>Rufibacter</taxon>
    </lineage>
</organism>
<dbReference type="RefSeq" id="WP_123127787.1">
    <property type="nucleotide sequence ID" value="NZ_RJJD01000008.1"/>
</dbReference>
<protein>
    <recommendedName>
        <fullName evidence="3">Outer membrane protein beta-barrel domain-containing protein</fullName>
    </recommendedName>
</protein>
<comment type="caution">
    <text evidence="4">The sequence shown here is derived from an EMBL/GenBank/DDBJ whole genome shotgun (WGS) entry which is preliminary data.</text>
</comment>